<organism evidence="1">
    <name type="scientific">marine sediment metagenome</name>
    <dbReference type="NCBI Taxonomy" id="412755"/>
    <lineage>
        <taxon>unclassified sequences</taxon>
        <taxon>metagenomes</taxon>
        <taxon>ecological metagenomes</taxon>
    </lineage>
</organism>
<evidence type="ECO:0000313" key="1">
    <source>
        <dbReference type="EMBL" id="GAG12439.1"/>
    </source>
</evidence>
<accession>X0V2V2</accession>
<proteinExistence type="predicted"/>
<reference evidence="1" key="1">
    <citation type="journal article" date="2014" name="Front. Microbiol.">
        <title>High frequency of phylogenetically diverse reductive dehalogenase-homologous genes in deep subseafloor sedimentary metagenomes.</title>
        <authorList>
            <person name="Kawai M."/>
            <person name="Futagami T."/>
            <person name="Toyoda A."/>
            <person name="Takaki Y."/>
            <person name="Nishi S."/>
            <person name="Hori S."/>
            <person name="Arai W."/>
            <person name="Tsubouchi T."/>
            <person name="Morono Y."/>
            <person name="Uchiyama I."/>
            <person name="Ito T."/>
            <person name="Fujiyama A."/>
            <person name="Inagaki F."/>
            <person name="Takami H."/>
        </authorList>
    </citation>
    <scope>NUCLEOTIDE SEQUENCE</scope>
    <source>
        <strain evidence="1">Expedition CK06-06</strain>
    </source>
</reference>
<gene>
    <name evidence="1" type="ORF">S01H1_37461</name>
</gene>
<feature type="non-terminal residue" evidence="1">
    <location>
        <position position="269"/>
    </location>
</feature>
<protein>
    <recommendedName>
        <fullName evidence="2">PD-(D/E)XK endonuclease-like domain-containing protein</fullName>
    </recommendedName>
</protein>
<evidence type="ECO:0008006" key="2">
    <source>
        <dbReference type="Google" id="ProtNLM"/>
    </source>
</evidence>
<feature type="non-terminal residue" evidence="1">
    <location>
        <position position="1"/>
    </location>
</feature>
<sequence length="269" mass="30521">SEEPCPICLEKFGDKRYGVHVEQEYEKFILLGHMDGKARHKSIAEAGLPLVFEAKTMSHFAFDRWYKEGFGGYQEYLGQISCYIEISGSKGTYYFVKNRSSGFRDKHVWGRHEIPKGADISFADNFQLILTKLESIEDWIAANYEAGSREGIYPSPTGFDPNSFTCKYCNFKSLCAPVIEDYNAVPEQVLTDAVADWNKGKQLQDEGEGLIDAAREVFLKQTKATGVDSWRTGNLAIRRSDVKDSVSYPKENLLKVFTEEELKECATIR</sequence>
<name>X0V2V2_9ZZZZ</name>
<dbReference type="Gene3D" id="3.90.320.10">
    <property type="match status" value="1"/>
</dbReference>
<dbReference type="EMBL" id="BARS01023531">
    <property type="protein sequence ID" value="GAG12439.1"/>
    <property type="molecule type" value="Genomic_DNA"/>
</dbReference>
<dbReference type="AlphaFoldDB" id="X0V2V2"/>
<dbReference type="InterPro" id="IPR011604">
    <property type="entry name" value="PDDEXK-like_dom_sf"/>
</dbReference>
<comment type="caution">
    <text evidence="1">The sequence shown here is derived from an EMBL/GenBank/DDBJ whole genome shotgun (WGS) entry which is preliminary data.</text>
</comment>